<keyword evidence="4" id="KW-0812">Transmembrane</keyword>
<evidence type="ECO:0000313" key="10">
    <source>
        <dbReference type="EMBL" id="OUM06602.1"/>
    </source>
</evidence>
<dbReference type="PROSITE" id="PS50893">
    <property type="entry name" value="ABC_TRANSPORTER_2"/>
    <property type="match status" value="1"/>
</dbReference>
<evidence type="ECO:0000256" key="7">
    <source>
        <dbReference type="ARBA" id="ARBA00023136"/>
    </source>
</evidence>
<dbReference type="GO" id="GO:0016887">
    <property type="term" value="F:ATP hydrolysis activity"/>
    <property type="evidence" value="ECO:0007669"/>
    <property type="project" value="InterPro"/>
</dbReference>
<evidence type="ECO:0000259" key="9">
    <source>
        <dbReference type="PROSITE" id="PS50893"/>
    </source>
</evidence>
<comment type="caution">
    <text evidence="10">The sequence shown here is derived from an EMBL/GenBank/DDBJ whole genome shotgun (WGS) entry which is preliminary data.</text>
</comment>
<dbReference type="CDD" id="cd03255">
    <property type="entry name" value="ABC_MJ0796_LolCDE_FtsE"/>
    <property type="match status" value="1"/>
</dbReference>
<comment type="similarity">
    <text evidence="8">Belongs to the ABC transporter superfamily. Macrolide exporter (TC 3.A.1.122) family.</text>
</comment>
<dbReference type="InterPro" id="IPR027417">
    <property type="entry name" value="P-loop_NTPase"/>
</dbReference>
<dbReference type="Gene3D" id="3.40.50.300">
    <property type="entry name" value="P-loop containing nucleotide triphosphate hydrolases"/>
    <property type="match status" value="1"/>
</dbReference>
<evidence type="ECO:0000256" key="8">
    <source>
        <dbReference type="ARBA" id="ARBA00038388"/>
    </source>
</evidence>
<dbReference type="OrthoDB" id="9783924at2"/>
<name>A0A244EQ91_PSESX</name>
<gene>
    <name evidence="10" type="ORF">BW686_15090</name>
</gene>
<dbReference type="PANTHER" id="PTHR24220:SF86">
    <property type="entry name" value="ABC TRANSPORTER ABCH.1"/>
    <property type="match status" value="1"/>
</dbReference>
<dbReference type="InterPro" id="IPR017871">
    <property type="entry name" value="ABC_transporter-like_CS"/>
</dbReference>
<dbReference type="FunFam" id="3.40.50.300:FF:000032">
    <property type="entry name" value="Export ABC transporter ATP-binding protein"/>
    <property type="match status" value="1"/>
</dbReference>
<dbReference type="InterPro" id="IPR003593">
    <property type="entry name" value="AAA+_ATPase"/>
</dbReference>
<keyword evidence="6 10" id="KW-0067">ATP-binding</keyword>
<dbReference type="SMART" id="SM00382">
    <property type="entry name" value="AAA"/>
    <property type="match status" value="1"/>
</dbReference>
<dbReference type="PROSITE" id="PS00211">
    <property type="entry name" value="ABC_TRANSPORTER_1"/>
    <property type="match status" value="1"/>
</dbReference>
<dbReference type="EMBL" id="MTSA01000011">
    <property type="protein sequence ID" value="OUM06602.1"/>
    <property type="molecule type" value="Genomic_DNA"/>
</dbReference>
<dbReference type="PANTHER" id="PTHR24220">
    <property type="entry name" value="IMPORT ATP-BINDING PROTEIN"/>
    <property type="match status" value="1"/>
</dbReference>
<dbReference type="SUPFAM" id="SSF52540">
    <property type="entry name" value="P-loop containing nucleoside triphosphate hydrolases"/>
    <property type="match status" value="1"/>
</dbReference>
<dbReference type="Pfam" id="PF00005">
    <property type="entry name" value="ABC_tran"/>
    <property type="match status" value="1"/>
</dbReference>
<evidence type="ECO:0000256" key="2">
    <source>
        <dbReference type="ARBA" id="ARBA00022448"/>
    </source>
</evidence>
<evidence type="ECO:0000256" key="5">
    <source>
        <dbReference type="ARBA" id="ARBA00022741"/>
    </source>
</evidence>
<evidence type="ECO:0000256" key="1">
    <source>
        <dbReference type="ARBA" id="ARBA00004429"/>
    </source>
</evidence>
<reference evidence="10 11" key="1">
    <citation type="submission" date="2017-01" db="EMBL/GenBank/DDBJ databases">
        <authorList>
            <person name="Mah S.A."/>
            <person name="Swanson W.J."/>
            <person name="Moy G.W."/>
            <person name="Vacquier V.D."/>
        </authorList>
    </citation>
    <scope>NUCLEOTIDE SEQUENCE [LARGE SCALE GENOMIC DNA]</scope>
    <source>
        <strain evidence="10">PDD-32b-74</strain>
    </source>
</reference>
<organism evidence="10 11">
    <name type="scientific">Pseudomonas syringae</name>
    <dbReference type="NCBI Taxonomy" id="317"/>
    <lineage>
        <taxon>Bacteria</taxon>
        <taxon>Pseudomonadati</taxon>
        <taxon>Pseudomonadota</taxon>
        <taxon>Gammaproteobacteria</taxon>
        <taxon>Pseudomonadales</taxon>
        <taxon>Pseudomonadaceae</taxon>
        <taxon>Pseudomonas</taxon>
    </lineage>
</organism>
<evidence type="ECO:0000313" key="11">
    <source>
        <dbReference type="Proteomes" id="UP000195128"/>
    </source>
</evidence>
<dbReference type="InterPro" id="IPR003439">
    <property type="entry name" value="ABC_transporter-like_ATP-bd"/>
</dbReference>
<dbReference type="Proteomes" id="UP000195128">
    <property type="component" value="Unassembled WGS sequence"/>
</dbReference>
<keyword evidence="3" id="KW-1003">Cell membrane</keyword>
<accession>A0A244EQ91</accession>
<dbReference type="AlphaFoldDB" id="A0A244EQ91"/>
<sequence length="239" mass="26233">MEPATANSLIRMQDICQAYSMGEHSHFALKNVSLDIQRGQTCAILGASGSGKSTLLNILGLLDKPVSGDFHFGLQNMTDATSEARARLRNTEIGFVFQSFNLLPRLTALENVALPLFYRGYPKALAHQQAQIQIERVGLGDRLKHRPADLSGGQRQRIAIARALVNGPSLILADEPTGNLDRTTADDVMDLLLGLNREKAVTLIVVTHDPRLAGQMQRCFLVEEGEVSERRPHRDALDA</sequence>
<keyword evidence="7" id="KW-0472">Membrane</keyword>
<dbReference type="GO" id="GO:0022857">
    <property type="term" value="F:transmembrane transporter activity"/>
    <property type="evidence" value="ECO:0007669"/>
    <property type="project" value="TreeGrafter"/>
</dbReference>
<proteinExistence type="inferred from homology"/>
<evidence type="ECO:0000256" key="6">
    <source>
        <dbReference type="ARBA" id="ARBA00022840"/>
    </source>
</evidence>
<comment type="subcellular location">
    <subcellularLocation>
        <location evidence="1">Cell inner membrane</location>
        <topology evidence="1">Multi-pass membrane protein</topology>
    </subcellularLocation>
</comment>
<dbReference type="GO" id="GO:0005886">
    <property type="term" value="C:plasma membrane"/>
    <property type="evidence" value="ECO:0007669"/>
    <property type="project" value="UniProtKB-SubCell"/>
</dbReference>
<dbReference type="GO" id="GO:1902495">
    <property type="term" value="C:transmembrane transporter complex"/>
    <property type="evidence" value="ECO:0007669"/>
    <property type="project" value="UniProtKB-ARBA"/>
</dbReference>
<dbReference type="GO" id="GO:0005524">
    <property type="term" value="F:ATP binding"/>
    <property type="evidence" value="ECO:0007669"/>
    <property type="project" value="UniProtKB-KW"/>
</dbReference>
<dbReference type="InterPro" id="IPR015854">
    <property type="entry name" value="ABC_transpr_LolD-like"/>
</dbReference>
<feature type="domain" description="ABC transporter" evidence="9">
    <location>
        <begin position="10"/>
        <end position="239"/>
    </location>
</feature>
<keyword evidence="5" id="KW-0547">Nucleotide-binding</keyword>
<evidence type="ECO:0000256" key="4">
    <source>
        <dbReference type="ARBA" id="ARBA00022692"/>
    </source>
</evidence>
<protein>
    <submittedName>
        <fullName evidence="10">ABC transporter ATP-binding protein</fullName>
    </submittedName>
</protein>
<dbReference type="InterPro" id="IPR017911">
    <property type="entry name" value="MacB-like_ATP-bd"/>
</dbReference>
<keyword evidence="2" id="KW-0813">Transport</keyword>
<evidence type="ECO:0000256" key="3">
    <source>
        <dbReference type="ARBA" id="ARBA00022475"/>
    </source>
</evidence>